<gene>
    <name evidence="1" type="ORF">C900_05178</name>
</gene>
<comment type="caution">
    <text evidence="1">The sequence shown here is derived from an EMBL/GenBank/DDBJ whole genome shotgun (WGS) entry which is preliminary data.</text>
</comment>
<evidence type="ECO:0000313" key="2">
    <source>
        <dbReference type="Proteomes" id="UP000011135"/>
    </source>
</evidence>
<keyword evidence="2" id="KW-1185">Reference proteome</keyword>
<evidence type="ECO:0000313" key="1">
    <source>
        <dbReference type="EMBL" id="ELR69294.1"/>
    </source>
</evidence>
<name>L8JP73_9BACT</name>
<dbReference type="RefSeq" id="WP_009582352.1">
    <property type="nucleotide sequence ID" value="NZ_AMZN01000078.1"/>
</dbReference>
<accession>L8JP73</accession>
<proteinExistence type="predicted"/>
<dbReference type="AlphaFoldDB" id="L8JP73"/>
<dbReference type="EMBL" id="AMZN01000078">
    <property type="protein sequence ID" value="ELR69294.1"/>
    <property type="molecule type" value="Genomic_DNA"/>
</dbReference>
<organism evidence="1 2">
    <name type="scientific">Fulvivirga imtechensis AK7</name>
    <dbReference type="NCBI Taxonomy" id="1237149"/>
    <lineage>
        <taxon>Bacteria</taxon>
        <taxon>Pseudomonadati</taxon>
        <taxon>Bacteroidota</taxon>
        <taxon>Cytophagia</taxon>
        <taxon>Cytophagales</taxon>
        <taxon>Fulvivirgaceae</taxon>
        <taxon>Fulvivirga</taxon>
    </lineage>
</organism>
<dbReference type="OrthoDB" id="1333250at2"/>
<sequence>MKDLLFTAFFQGRDEESLGAGNCASVAVIKAAMYTYGFDVFTLNRNSHKYDIRLQNGEQVAFTKAELDYAKRESSFILGESKSAAEQSEYKKIIEYAHLCFATICKMAQLNGDYSSRFSKFIIPDSFEMAVEIINDGTFTPNVYEFLGLEDSVTPAYRLRLTKKIQESYGMVLWTGSHAMFAAEGYFDLYGKKEEFKNRVMLKLPGKIATGVFQIKP</sequence>
<reference evidence="1 2" key="1">
    <citation type="submission" date="2012-12" db="EMBL/GenBank/DDBJ databases">
        <title>Genome assembly of Fulvivirga imtechensis AK7.</title>
        <authorList>
            <person name="Nupur N."/>
            <person name="Khatri I."/>
            <person name="Kumar R."/>
            <person name="Subramanian S."/>
            <person name="Pinnaka A."/>
        </authorList>
    </citation>
    <scope>NUCLEOTIDE SEQUENCE [LARGE SCALE GENOMIC DNA]</scope>
    <source>
        <strain evidence="1 2">AK7</strain>
    </source>
</reference>
<dbReference type="Proteomes" id="UP000011135">
    <property type="component" value="Unassembled WGS sequence"/>
</dbReference>
<protein>
    <submittedName>
        <fullName evidence="1">Uncharacterized protein</fullName>
    </submittedName>
</protein>
<dbReference type="eggNOG" id="ENOG503308R">
    <property type="taxonomic scope" value="Bacteria"/>
</dbReference>